<evidence type="ECO:0000256" key="2">
    <source>
        <dbReference type="ARBA" id="ARBA00023239"/>
    </source>
</evidence>
<feature type="domain" description="Phosphomevalonate dehydratase small subunit-like" evidence="3">
    <location>
        <begin position="24"/>
        <end position="100"/>
    </location>
</feature>
<proteinExistence type="predicted"/>
<dbReference type="InterPro" id="IPR002840">
    <property type="entry name" value="PMDh-S-like_dom"/>
</dbReference>
<dbReference type="EMBL" id="NHZQ01000010">
    <property type="protein sequence ID" value="PSK59443.1"/>
    <property type="molecule type" value="Genomic_DNA"/>
</dbReference>
<dbReference type="Pfam" id="PF01989">
    <property type="entry name" value="AcnX_swivel_put"/>
    <property type="match status" value="1"/>
</dbReference>
<accession>A0A2P8AG50</accession>
<dbReference type="InterPro" id="IPR007506">
    <property type="entry name" value="PMDh-L-like_dom"/>
</dbReference>
<sequence>MSSTGRFLVPGEASGDVVASHMPLSFMMGVDSKTGTVIDAHHPLRGQQLRDKIVVLPCGRGSCSGSGVILELLLEGCAPAALVFSRGEEILTLGVLLAKVMFSKSLPVVLLEDPIALQLLKKAGTARITDRELYIGEDDACIPLSDLPLNEISLSEADRRMLEGIDCSSATRMAMEVIVAFAAIQEAKSLISVTQVHVDACCYVGKSSLLIPETLHSQGARFVVPTTCNSLDVDRQRWRELGADPILSETSSRIGDVYLAMGATMSFTCAPYLLDTKPSAGEQIGWGESNAVVFANSVLGAWTQKYPDHLEVMIGLTGRAPKSGCHRAQGRLPKLVVELPALNGCDHSLFPLLGYHIGGLVGSDIPLILGLEASQASTPNLKDFGAGFATTSSAPMFHIRGVTPEAAALDPDHSGLKRISVQLSDLCTTWNELNTARDPHVDLTSLGNPHFAIEEFEQLATLCTSRVKNKDVSMIITTSRHVYAQATRMGYIDIIENFGAVLMTDTCWCMIQEPVIPIRAKTIMTNSAKPLVTAIQTIIAITIVTRTLEEAWLASPVYTATELLLAPKSGIVPEVLAVVLFRPEVPFTSATSEVDVLLGGIAVPVPKPAPIPEHWYVDSRHVLPLGQQNPLSQHISPSKQ</sequence>
<organism evidence="5 6">
    <name type="scientific">Elsinoe australis</name>
    <dbReference type="NCBI Taxonomy" id="40998"/>
    <lineage>
        <taxon>Eukaryota</taxon>
        <taxon>Fungi</taxon>
        <taxon>Dikarya</taxon>
        <taxon>Ascomycota</taxon>
        <taxon>Pezizomycotina</taxon>
        <taxon>Dothideomycetes</taxon>
        <taxon>Dothideomycetidae</taxon>
        <taxon>Myriangiales</taxon>
        <taxon>Elsinoaceae</taxon>
        <taxon>Elsinoe</taxon>
    </lineage>
</organism>
<dbReference type="PANTHER" id="PTHR36577">
    <property type="entry name" value="DUF521 DOMAIN PROTEIN (AFU_ORTHOLOGUE AFUA_6G00490)"/>
    <property type="match status" value="1"/>
</dbReference>
<dbReference type="OrthoDB" id="2594507at2759"/>
<evidence type="ECO:0000313" key="5">
    <source>
        <dbReference type="EMBL" id="PSK59443.1"/>
    </source>
</evidence>
<feature type="domain" description="Phosphomevalonate dehydratase large subunit-like" evidence="4">
    <location>
        <begin position="153"/>
        <end position="530"/>
    </location>
</feature>
<evidence type="ECO:0000256" key="1">
    <source>
        <dbReference type="ARBA" id="ARBA00023004"/>
    </source>
</evidence>
<keyword evidence="1" id="KW-0408">Iron</keyword>
<dbReference type="Pfam" id="PF04412">
    <property type="entry name" value="AcnX"/>
    <property type="match status" value="1"/>
</dbReference>
<evidence type="ECO:0000259" key="4">
    <source>
        <dbReference type="Pfam" id="PF04412"/>
    </source>
</evidence>
<keyword evidence="2" id="KW-0456">Lyase</keyword>
<protein>
    <recommendedName>
        <fullName evidence="7">DUF521 domain protein</fullName>
    </recommendedName>
</protein>
<dbReference type="AlphaFoldDB" id="A0A2P8AG50"/>
<name>A0A2P8AG50_9PEZI</name>
<dbReference type="GO" id="GO:0016829">
    <property type="term" value="F:lyase activity"/>
    <property type="evidence" value="ECO:0007669"/>
    <property type="project" value="UniProtKB-KW"/>
</dbReference>
<gene>
    <name evidence="5" type="ORF">B9Z65_3767</name>
</gene>
<dbReference type="Gene3D" id="3.50.30.10">
    <property type="entry name" value="Phosphohistidine domain"/>
    <property type="match status" value="1"/>
</dbReference>
<dbReference type="Proteomes" id="UP000243723">
    <property type="component" value="Unassembled WGS sequence"/>
</dbReference>
<keyword evidence="6" id="KW-1185">Reference proteome</keyword>
<dbReference type="SUPFAM" id="SSF52016">
    <property type="entry name" value="LeuD/IlvD-like"/>
    <property type="match status" value="1"/>
</dbReference>
<dbReference type="PANTHER" id="PTHR36577:SF3">
    <property type="entry name" value="DUF521 DOMAIN PROTEIN (AFU_ORTHOLOGUE AFUA_6G00490)"/>
    <property type="match status" value="1"/>
</dbReference>
<comment type="caution">
    <text evidence="5">The sequence shown here is derived from an EMBL/GenBank/DDBJ whole genome shotgun (WGS) entry which is preliminary data.</text>
</comment>
<evidence type="ECO:0008006" key="7">
    <source>
        <dbReference type="Google" id="ProtNLM"/>
    </source>
</evidence>
<reference evidence="5 6" key="1">
    <citation type="submission" date="2017-05" db="EMBL/GenBank/DDBJ databases">
        <title>Draft genome sequence of Elsinoe australis.</title>
        <authorList>
            <person name="Cheng Q."/>
        </authorList>
    </citation>
    <scope>NUCLEOTIDE SEQUENCE [LARGE SCALE GENOMIC DNA]</scope>
    <source>
        <strain evidence="5 6">NL1</strain>
    </source>
</reference>
<evidence type="ECO:0000259" key="3">
    <source>
        <dbReference type="Pfam" id="PF01989"/>
    </source>
</evidence>
<evidence type="ECO:0000313" key="6">
    <source>
        <dbReference type="Proteomes" id="UP000243723"/>
    </source>
</evidence>
<dbReference type="STRING" id="40998.A0A2P8AG50"/>
<dbReference type="CDD" id="cd01356">
    <property type="entry name" value="AcnX_swivel"/>
    <property type="match status" value="1"/>
</dbReference>